<evidence type="ECO:0000256" key="1">
    <source>
        <dbReference type="ARBA" id="ARBA00004418"/>
    </source>
</evidence>
<accession>A0ABV6RT24</accession>
<evidence type="ECO:0000256" key="2">
    <source>
        <dbReference type="ARBA" id="ARBA00008520"/>
    </source>
</evidence>
<dbReference type="Pfam" id="PF01547">
    <property type="entry name" value="SBP_bac_1"/>
    <property type="match status" value="1"/>
</dbReference>
<comment type="similarity">
    <text evidence="2">Belongs to the bacterial solute-binding protein 1 family.</text>
</comment>
<gene>
    <name evidence="4" type="ORF">ACFFGH_20040</name>
</gene>
<dbReference type="Proteomes" id="UP001589896">
    <property type="component" value="Unassembled WGS sequence"/>
</dbReference>
<dbReference type="SUPFAM" id="SSF53850">
    <property type="entry name" value="Periplasmic binding protein-like II"/>
    <property type="match status" value="1"/>
</dbReference>
<name>A0ABV6RT24_9GAMM</name>
<keyword evidence="5" id="KW-1185">Reference proteome</keyword>
<evidence type="ECO:0000313" key="4">
    <source>
        <dbReference type="EMBL" id="MFC0680133.1"/>
    </source>
</evidence>
<dbReference type="EMBL" id="JBHLTG010000005">
    <property type="protein sequence ID" value="MFC0680133.1"/>
    <property type="molecule type" value="Genomic_DNA"/>
</dbReference>
<comment type="subcellular location">
    <subcellularLocation>
        <location evidence="1">Periplasm</location>
    </subcellularLocation>
</comment>
<sequence>MSVLKKRWLVPLAVSAAGAMALAGCSAGGGGGGGGGGGEGSEGPLKILSVWAPGTAEADIVDDAIAQYEDETGIDVELTTAGEETGAQYEVSVLGGDAPHVIVVNLVDKQATWLEQGIVEPVNEYLTSWGLEDKINPDAIEQWTNADGEIQGFPYSGFVWPVWYNLDLLAEAGIDGVPTTTDELIAAAPALREAGVAPVIVGGSDWSGNKLFLQIIQSYMEPTEAAEVFANGGYCDSDAAMQGIELLVELREAGVFADDVEGYTADQMNTAFFEGQAAIMPAGSWAFSETPEDLNVQLGGFPVPDDGAFDKPTAFQGWTSAGFFLSEDGAASEDLVKPFLDIMYSDEIVARMVDEAATPRPILTDEPVEPSNELLAFAMNDLSENVEFAAFPDALVPGALLEPLTRQSSLAFSTGDAASICASLDSVY</sequence>
<dbReference type="PROSITE" id="PS51257">
    <property type="entry name" value="PROKAR_LIPOPROTEIN"/>
    <property type="match status" value="1"/>
</dbReference>
<evidence type="ECO:0000256" key="3">
    <source>
        <dbReference type="SAM" id="SignalP"/>
    </source>
</evidence>
<feature type="signal peptide" evidence="3">
    <location>
        <begin position="1"/>
        <end position="23"/>
    </location>
</feature>
<feature type="chain" id="PRO_5046162452" evidence="3">
    <location>
        <begin position="24"/>
        <end position="428"/>
    </location>
</feature>
<keyword evidence="3" id="KW-0732">Signal</keyword>
<dbReference type="Gene3D" id="3.40.190.10">
    <property type="entry name" value="Periplasmic binding protein-like II"/>
    <property type="match status" value="2"/>
</dbReference>
<proteinExistence type="inferred from homology"/>
<comment type="caution">
    <text evidence="4">The sequence shown here is derived from an EMBL/GenBank/DDBJ whole genome shotgun (WGS) entry which is preliminary data.</text>
</comment>
<organism evidence="4 5">
    <name type="scientific">Lysobacter korlensis</name>
    <dbReference type="NCBI Taxonomy" id="553636"/>
    <lineage>
        <taxon>Bacteria</taxon>
        <taxon>Pseudomonadati</taxon>
        <taxon>Pseudomonadota</taxon>
        <taxon>Gammaproteobacteria</taxon>
        <taxon>Lysobacterales</taxon>
        <taxon>Lysobacteraceae</taxon>
        <taxon>Lysobacter</taxon>
    </lineage>
</organism>
<dbReference type="PANTHER" id="PTHR43649:SF30">
    <property type="entry name" value="ABC TRANSPORTER SUBSTRATE-BINDING PROTEIN"/>
    <property type="match status" value="1"/>
</dbReference>
<dbReference type="InterPro" id="IPR006059">
    <property type="entry name" value="SBP"/>
</dbReference>
<dbReference type="InterPro" id="IPR050490">
    <property type="entry name" value="Bact_solute-bd_prot1"/>
</dbReference>
<reference evidence="4 5" key="1">
    <citation type="submission" date="2024-09" db="EMBL/GenBank/DDBJ databases">
        <authorList>
            <person name="Sun Q."/>
            <person name="Mori K."/>
        </authorList>
    </citation>
    <scope>NUCLEOTIDE SEQUENCE [LARGE SCALE GENOMIC DNA]</scope>
    <source>
        <strain evidence="4 5">KCTC 23076</strain>
    </source>
</reference>
<evidence type="ECO:0000313" key="5">
    <source>
        <dbReference type="Proteomes" id="UP001589896"/>
    </source>
</evidence>
<protein>
    <submittedName>
        <fullName evidence="4">ABC transporter substrate-binding protein</fullName>
    </submittedName>
</protein>
<dbReference type="RefSeq" id="WP_386671602.1">
    <property type="nucleotide sequence ID" value="NZ_JBHLTG010000005.1"/>
</dbReference>
<dbReference type="PANTHER" id="PTHR43649">
    <property type="entry name" value="ARABINOSE-BINDING PROTEIN-RELATED"/>
    <property type="match status" value="1"/>
</dbReference>